<feature type="compositionally biased region" description="Pro residues" evidence="1">
    <location>
        <begin position="33"/>
        <end position="45"/>
    </location>
</feature>
<dbReference type="Proteomes" id="UP001314170">
    <property type="component" value="Unassembled WGS sequence"/>
</dbReference>
<sequence>MGSTSLEFEQNALNRFNMMSNGPDGFYWRRHQSPPPPPPPPPPPFGAWSLRHEKSTFLKKSVIPCWKGKLKAQKEIMTPKISMARVSPLSWLQDSVMKNQQEEARNSAWFQKFKLLSQT</sequence>
<evidence type="ECO:0000313" key="2">
    <source>
        <dbReference type="EMBL" id="CAK7324967.1"/>
    </source>
</evidence>
<comment type="caution">
    <text evidence="2">The sequence shown here is derived from an EMBL/GenBank/DDBJ whole genome shotgun (WGS) entry which is preliminary data.</text>
</comment>
<accession>A0AAV1QWM4</accession>
<gene>
    <name evidence="2" type="ORF">DCAF_LOCUS2638</name>
</gene>
<keyword evidence="3" id="KW-1185">Reference proteome</keyword>
<evidence type="ECO:0000256" key="1">
    <source>
        <dbReference type="SAM" id="MobiDB-lite"/>
    </source>
</evidence>
<organism evidence="2 3">
    <name type="scientific">Dovyalis caffra</name>
    <dbReference type="NCBI Taxonomy" id="77055"/>
    <lineage>
        <taxon>Eukaryota</taxon>
        <taxon>Viridiplantae</taxon>
        <taxon>Streptophyta</taxon>
        <taxon>Embryophyta</taxon>
        <taxon>Tracheophyta</taxon>
        <taxon>Spermatophyta</taxon>
        <taxon>Magnoliopsida</taxon>
        <taxon>eudicotyledons</taxon>
        <taxon>Gunneridae</taxon>
        <taxon>Pentapetalae</taxon>
        <taxon>rosids</taxon>
        <taxon>fabids</taxon>
        <taxon>Malpighiales</taxon>
        <taxon>Salicaceae</taxon>
        <taxon>Flacourtieae</taxon>
        <taxon>Dovyalis</taxon>
    </lineage>
</organism>
<dbReference type="AlphaFoldDB" id="A0AAV1QWM4"/>
<feature type="region of interest" description="Disordered" evidence="1">
    <location>
        <begin position="24"/>
        <end position="48"/>
    </location>
</feature>
<protein>
    <submittedName>
        <fullName evidence="2">Uncharacterized protein</fullName>
    </submittedName>
</protein>
<name>A0AAV1QWM4_9ROSI</name>
<dbReference type="EMBL" id="CAWUPB010000815">
    <property type="protein sequence ID" value="CAK7324967.1"/>
    <property type="molecule type" value="Genomic_DNA"/>
</dbReference>
<proteinExistence type="predicted"/>
<reference evidence="2 3" key="1">
    <citation type="submission" date="2024-01" db="EMBL/GenBank/DDBJ databases">
        <authorList>
            <person name="Waweru B."/>
        </authorList>
    </citation>
    <scope>NUCLEOTIDE SEQUENCE [LARGE SCALE GENOMIC DNA]</scope>
</reference>
<evidence type="ECO:0000313" key="3">
    <source>
        <dbReference type="Proteomes" id="UP001314170"/>
    </source>
</evidence>